<dbReference type="InterPro" id="IPR024928">
    <property type="entry name" value="E3_ub_ligase_SMURF1"/>
</dbReference>
<dbReference type="EMBL" id="LR788420">
    <property type="protein sequence ID" value="CAB3264282.1"/>
    <property type="molecule type" value="mRNA"/>
</dbReference>
<evidence type="ECO:0000256" key="2">
    <source>
        <dbReference type="ARBA" id="ARBA00004496"/>
    </source>
</evidence>
<feature type="domain" description="WW" evidence="15">
    <location>
        <begin position="189"/>
        <end position="222"/>
    </location>
</feature>
<proteinExistence type="evidence at transcript level"/>
<dbReference type="SUPFAM" id="SSF56204">
    <property type="entry name" value="Hect, E3 ligase catalytic domain"/>
    <property type="match status" value="1"/>
</dbReference>
<dbReference type="PIRSF" id="PIRSF001569">
    <property type="entry name" value="E3_ub_ligase_SMURF1"/>
    <property type="match status" value="1"/>
</dbReference>
<dbReference type="PROSITE" id="PS50004">
    <property type="entry name" value="C2"/>
    <property type="match status" value="1"/>
</dbReference>
<dbReference type="PROSITE" id="PS01159">
    <property type="entry name" value="WW_DOMAIN_1"/>
    <property type="match status" value="4"/>
</dbReference>
<dbReference type="PANTHER" id="PTHR11254:SF440">
    <property type="entry name" value="E3 UBIQUITIN-PROTEIN LIGASE NEDD-4"/>
    <property type="match status" value="1"/>
</dbReference>
<feature type="domain" description="WW" evidence="15">
    <location>
        <begin position="476"/>
        <end position="509"/>
    </location>
</feature>
<dbReference type="UniPathway" id="UPA00143"/>
<dbReference type="PROSITE" id="PS50020">
    <property type="entry name" value="WW_DOMAIN_2"/>
    <property type="match status" value="4"/>
</dbReference>
<dbReference type="Gene3D" id="3.90.1750.10">
    <property type="entry name" value="Hect, E3 ligase catalytic domains"/>
    <property type="match status" value="1"/>
</dbReference>
<dbReference type="Pfam" id="PF00632">
    <property type="entry name" value="HECT"/>
    <property type="match status" value="1"/>
</dbReference>
<dbReference type="Gene3D" id="2.60.40.150">
    <property type="entry name" value="C2 domain"/>
    <property type="match status" value="1"/>
</dbReference>
<evidence type="ECO:0000313" key="17">
    <source>
        <dbReference type="EMBL" id="CAB3264282.1"/>
    </source>
</evidence>
<evidence type="ECO:0000256" key="4">
    <source>
        <dbReference type="ARBA" id="ARBA00022490"/>
    </source>
</evidence>
<dbReference type="GO" id="GO:0061630">
    <property type="term" value="F:ubiquitin protein ligase activity"/>
    <property type="evidence" value="ECO:0007669"/>
    <property type="project" value="UniProtKB-EC"/>
</dbReference>
<evidence type="ECO:0000256" key="12">
    <source>
        <dbReference type="PROSITE-ProRule" id="PRU00104"/>
    </source>
</evidence>
<comment type="pathway">
    <text evidence="3 10">Protein modification; protein ubiquitination.</text>
</comment>
<evidence type="ECO:0000256" key="5">
    <source>
        <dbReference type="ARBA" id="ARBA00022553"/>
    </source>
</evidence>
<sequence>MARDYDMSMAVHGHSTPEAGVHRVMKIEILSGHNLAKKDIFGASDPYVTVSLYKPGRSGSLKNIDHVNTKTKKRTLNPVWNENFLFRVTPRENRLLFEVFDENRLTRDDFLGQVDVPINSSYVSNEDPNSPTIHREFPLRPRSNKSRVKGHLRLKLSFVDSTSSSEGSDDSPSEHDWEMVDDDTRDDQSSLPEGWEERQDHLGRTYYVHHGTRTTQWQRPTEPITTQPASSSQAQNRRESMEDTSDTTGDPNTEVDGESVPGASEAARQFRNRRHISEDLSEQSNNQDDRSWEVLDENSSTSAPPSADSDAPSIPRSANLPNTVLIPSATNNKATRKRRNEPRSGSSTVTSSSSSPSTASDGTSTGDLPSGWELRVDSKTNRRYYVDHINKKTTWHKPTQEAVKDRTCSLHGNSSPSSSPASSTSRYLPSGWEMKTAPGGRVFFIDHTRKITTWDDPRSKRPPMSREALKSANDLGPLPGGWEERIHTDGRIFFVDHIHHRTQWEDPRLQNPEITGPAIPYSRDYKQKYEFFKSKLSKTVPRDIPNRFEMKVDRRTILNDSYRAISKVRKADLLKARLWIEFRGEKGLDYGGVAREWFYLLSKEMFNPYYGLFEYSATDNYTLQINPNSGLCNDDHFEWFRFIGRVAGMAVFHGKLLDAFFIRPFYKMMLGKPITLRDMEAVDSEYYNSLKWILENDPSDLELCFTVDEELFGQMKVNELKEGGDDIKVTNENKKEYIQLVIKWRFVSRVQEQMKSFLHGFNEIIPSNLLKIFDENELELLMCGLGDVDVNDWRANTKYKGEYTANHVVIQWFWRAILLMDPELRVRFLQFVTGTSRVPMNGFAELWGSNGPQLFTIEKWGTPEKLPRAHTCFNRLDLPPYQTFEELRSKLHLAIESAQGFEGVD</sequence>
<gene>
    <name evidence="17" type="primary">Nedd4l</name>
</gene>
<dbReference type="Gene3D" id="2.20.70.10">
    <property type="match status" value="3"/>
</dbReference>
<feature type="region of interest" description="Disordered" evidence="13">
    <location>
        <begin position="159"/>
        <end position="198"/>
    </location>
</feature>
<keyword evidence="6 10" id="KW-0808">Transferase</keyword>
<keyword evidence="4" id="KW-0963">Cytoplasm</keyword>
<evidence type="ECO:0000259" key="16">
    <source>
        <dbReference type="PROSITE" id="PS50237"/>
    </source>
</evidence>
<name>A0A6F9DLF9_9ASCI</name>
<feature type="compositionally biased region" description="Polar residues" evidence="13">
    <location>
        <begin position="119"/>
        <end position="132"/>
    </location>
</feature>
<feature type="region of interest" description="Disordered" evidence="13">
    <location>
        <begin position="119"/>
        <end position="146"/>
    </location>
</feature>
<dbReference type="CDD" id="cd00078">
    <property type="entry name" value="HECTc"/>
    <property type="match status" value="1"/>
</dbReference>
<dbReference type="SMART" id="SM00119">
    <property type="entry name" value="HECTc"/>
    <property type="match status" value="1"/>
</dbReference>
<feature type="compositionally biased region" description="Low complexity" evidence="13">
    <location>
        <begin position="414"/>
        <end position="429"/>
    </location>
</feature>
<evidence type="ECO:0000256" key="1">
    <source>
        <dbReference type="ARBA" id="ARBA00000885"/>
    </source>
</evidence>
<protein>
    <recommendedName>
        <fullName evidence="10">E3 ubiquitin-protein ligase</fullName>
        <ecNumber evidence="10">2.3.2.26</ecNumber>
    </recommendedName>
</protein>
<dbReference type="FunFam" id="3.30.2410.10:FF:000001">
    <property type="entry name" value="E3 ubiquitin-protein ligase NEDD4-like"/>
    <property type="match status" value="1"/>
</dbReference>
<feature type="compositionally biased region" description="Low complexity" evidence="13">
    <location>
        <begin position="299"/>
        <end position="318"/>
    </location>
</feature>
<dbReference type="InterPro" id="IPR001202">
    <property type="entry name" value="WW_dom"/>
</dbReference>
<dbReference type="InterPro" id="IPR036020">
    <property type="entry name" value="WW_dom_sf"/>
</dbReference>
<dbReference type="InterPro" id="IPR000569">
    <property type="entry name" value="HECT_dom"/>
</dbReference>
<feature type="domain" description="WW" evidence="15">
    <location>
        <begin position="366"/>
        <end position="400"/>
    </location>
</feature>
<dbReference type="FunFam" id="2.60.40.150:FF:000289">
    <property type="entry name" value="E3 ubiquitin-protein ligase"/>
    <property type="match status" value="1"/>
</dbReference>
<evidence type="ECO:0000256" key="9">
    <source>
        <dbReference type="ARBA" id="ARBA00022843"/>
    </source>
</evidence>
<dbReference type="InterPro" id="IPR050409">
    <property type="entry name" value="E3_ubiq-protein_ligase"/>
</dbReference>
<dbReference type="FunFam" id="3.30.2160.10:FF:000001">
    <property type="entry name" value="E3 ubiquitin-protein ligase NEDD4-like"/>
    <property type="match status" value="1"/>
</dbReference>
<keyword evidence="5" id="KW-0597">Phosphoprotein</keyword>
<dbReference type="FunFam" id="3.90.1750.10:FF:000001">
    <property type="entry name" value="E3 ubiquitin-protein ligase NEDD4-like"/>
    <property type="match status" value="1"/>
</dbReference>
<dbReference type="PROSITE" id="PS50237">
    <property type="entry name" value="HECT"/>
    <property type="match status" value="1"/>
</dbReference>
<dbReference type="FunFam" id="2.20.70.10:FF:000017">
    <property type="entry name" value="E3 ubiquitin-protein ligase"/>
    <property type="match status" value="1"/>
</dbReference>
<evidence type="ECO:0000256" key="11">
    <source>
        <dbReference type="PIRSR" id="PIRSR001569-1"/>
    </source>
</evidence>
<dbReference type="GO" id="GO:0048814">
    <property type="term" value="P:regulation of dendrite morphogenesis"/>
    <property type="evidence" value="ECO:0007669"/>
    <property type="project" value="TreeGrafter"/>
</dbReference>
<evidence type="ECO:0000256" key="13">
    <source>
        <dbReference type="SAM" id="MobiDB-lite"/>
    </source>
</evidence>
<feature type="active site" description="Glycyl thioester intermediate" evidence="11 12">
    <location>
        <position position="872"/>
    </location>
</feature>
<feature type="compositionally biased region" description="Low complexity" evidence="13">
    <location>
        <begin position="344"/>
        <end position="366"/>
    </location>
</feature>
<reference evidence="17" key="1">
    <citation type="submission" date="2020-04" db="EMBL/GenBank/DDBJ databases">
        <authorList>
            <person name="Neveu A P."/>
        </authorList>
    </citation>
    <scope>NUCLEOTIDE SEQUENCE</scope>
    <source>
        <tissue evidence="17">Whole embryo</tissue>
    </source>
</reference>
<feature type="domain" description="WW" evidence="15">
    <location>
        <begin position="426"/>
        <end position="459"/>
    </location>
</feature>
<feature type="compositionally biased region" description="Basic and acidic residues" evidence="13">
    <location>
        <begin position="398"/>
        <end position="408"/>
    </location>
</feature>
<evidence type="ECO:0000256" key="8">
    <source>
        <dbReference type="ARBA" id="ARBA00022786"/>
    </source>
</evidence>
<feature type="compositionally biased region" description="Polar residues" evidence="13">
    <location>
        <begin position="213"/>
        <end position="235"/>
    </location>
</feature>
<feature type="domain" description="C2" evidence="14">
    <location>
        <begin position="3"/>
        <end position="131"/>
    </location>
</feature>
<feature type="region of interest" description="Disordered" evidence="13">
    <location>
        <begin position="454"/>
        <end position="476"/>
    </location>
</feature>
<evidence type="ECO:0000256" key="3">
    <source>
        <dbReference type="ARBA" id="ARBA00004906"/>
    </source>
</evidence>
<dbReference type="Pfam" id="PF00397">
    <property type="entry name" value="WW"/>
    <property type="match status" value="4"/>
</dbReference>
<accession>A0A6F9DLF9</accession>
<dbReference type="Gene3D" id="3.30.2410.10">
    <property type="entry name" value="Hect, E3 ligase catalytic domain"/>
    <property type="match status" value="1"/>
</dbReference>
<evidence type="ECO:0000256" key="7">
    <source>
        <dbReference type="ARBA" id="ARBA00022737"/>
    </source>
</evidence>
<evidence type="ECO:0000259" key="15">
    <source>
        <dbReference type="PROSITE" id="PS50020"/>
    </source>
</evidence>
<organism evidence="17">
    <name type="scientific">Phallusia mammillata</name>
    <dbReference type="NCBI Taxonomy" id="59560"/>
    <lineage>
        <taxon>Eukaryota</taxon>
        <taxon>Metazoa</taxon>
        <taxon>Chordata</taxon>
        <taxon>Tunicata</taxon>
        <taxon>Ascidiacea</taxon>
        <taxon>Phlebobranchia</taxon>
        <taxon>Ascidiidae</taxon>
        <taxon>Phallusia</taxon>
    </lineage>
</organism>
<dbReference type="InterPro" id="IPR035892">
    <property type="entry name" value="C2_domain_sf"/>
</dbReference>
<dbReference type="PANTHER" id="PTHR11254">
    <property type="entry name" value="HECT DOMAIN UBIQUITIN-PROTEIN LIGASE"/>
    <property type="match status" value="1"/>
</dbReference>
<feature type="region of interest" description="Disordered" evidence="13">
    <location>
        <begin position="396"/>
        <end position="429"/>
    </location>
</feature>
<keyword evidence="9" id="KW-0832">Ubl conjugation</keyword>
<dbReference type="InterPro" id="IPR000008">
    <property type="entry name" value="C2_dom"/>
</dbReference>
<dbReference type="SUPFAM" id="SSF49562">
    <property type="entry name" value="C2 domain (Calcium/lipid-binding domain, CaLB)"/>
    <property type="match status" value="1"/>
</dbReference>
<dbReference type="CDD" id="cd04033">
    <property type="entry name" value="C2_NEDD4_NEDD4L"/>
    <property type="match status" value="1"/>
</dbReference>
<dbReference type="InterPro" id="IPR035983">
    <property type="entry name" value="Hect_E3_ubiquitin_ligase"/>
</dbReference>
<evidence type="ECO:0000256" key="6">
    <source>
        <dbReference type="ARBA" id="ARBA00022679"/>
    </source>
</evidence>
<keyword evidence="8 10" id="KW-0833">Ubl conjugation pathway</keyword>
<dbReference type="Pfam" id="PF00168">
    <property type="entry name" value="C2"/>
    <property type="match status" value="1"/>
</dbReference>
<dbReference type="FunFam" id="3.90.1750.10:FF:000026">
    <property type="entry name" value="E3 ubiquitin-protein ligase HACE1"/>
    <property type="match status" value="1"/>
</dbReference>
<dbReference type="GO" id="GO:0006511">
    <property type="term" value="P:ubiquitin-dependent protein catabolic process"/>
    <property type="evidence" value="ECO:0007669"/>
    <property type="project" value="InterPro"/>
</dbReference>
<feature type="region of interest" description="Disordered" evidence="13">
    <location>
        <begin position="211"/>
        <end position="374"/>
    </location>
</feature>
<comment type="subcellular location">
    <subcellularLocation>
        <location evidence="2">Cytoplasm</location>
    </subcellularLocation>
</comment>
<evidence type="ECO:0000259" key="14">
    <source>
        <dbReference type="PROSITE" id="PS50004"/>
    </source>
</evidence>
<dbReference type="SMART" id="SM00456">
    <property type="entry name" value="WW"/>
    <property type="match status" value="4"/>
</dbReference>
<dbReference type="GO" id="GO:0019871">
    <property type="term" value="F:sodium channel inhibitor activity"/>
    <property type="evidence" value="ECO:0007669"/>
    <property type="project" value="TreeGrafter"/>
</dbReference>
<dbReference type="AlphaFoldDB" id="A0A6F9DLF9"/>
<feature type="domain" description="HECT" evidence="16">
    <location>
        <begin position="570"/>
        <end position="904"/>
    </location>
</feature>
<comment type="catalytic activity">
    <reaction evidence="1 10">
        <text>S-ubiquitinyl-[E2 ubiquitin-conjugating enzyme]-L-cysteine + [acceptor protein]-L-lysine = [E2 ubiquitin-conjugating enzyme]-L-cysteine + N(6)-ubiquitinyl-[acceptor protein]-L-lysine.</text>
        <dbReference type="EC" id="2.3.2.26"/>
    </reaction>
</comment>
<dbReference type="GO" id="GO:0051049">
    <property type="term" value="P:regulation of transport"/>
    <property type="evidence" value="ECO:0007669"/>
    <property type="project" value="UniProtKB-ARBA"/>
</dbReference>
<keyword evidence="7" id="KW-0677">Repeat</keyword>
<dbReference type="GO" id="GO:0005737">
    <property type="term" value="C:cytoplasm"/>
    <property type="evidence" value="ECO:0007669"/>
    <property type="project" value="UniProtKB-SubCell"/>
</dbReference>
<dbReference type="CDD" id="cd00201">
    <property type="entry name" value="WW"/>
    <property type="match status" value="4"/>
</dbReference>
<dbReference type="SUPFAM" id="SSF51045">
    <property type="entry name" value="WW domain"/>
    <property type="match status" value="4"/>
</dbReference>
<dbReference type="SMART" id="SM00239">
    <property type="entry name" value="C2"/>
    <property type="match status" value="1"/>
</dbReference>
<evidence type="ECO:0000256" key="10">
    <source>
        <dbReference type="PIRNR" id="PIRNR001569"/>
    </source>
</evidence>
<dbReference type="EC" id="2.3.2.26" evidence="10"/>
<dbReference type="Gene3D" id="3.30.2160.10">
    <property type="entry name" value="Hect, E3 ligase catalytic domain"/>
    <property type="match status" value="1"/>
</dbReference>
<dbReference type="GO" id="GO:0016567">
    <property type="term" value="P:protein ubiquitination"/>
    <property type="evidence" value="ECO:0007669"/>
    <property type="project" value="UniProtKB-UniPathway"/>
</dbReference>